<evidence type="ECO:0008006" key="2">
    <source>
        <dbReference type="Google" id="ProtNLM"/>
    </source>
</evidence>
<protein>
    <recommendedName>
        <fullName evidence="2">Lipoprotein</fullName>
    </recommendedName>
</protein>
<dbReference type="AlphaFoldDB" id="Q4JMW3"/>
<proteinExistence type="predicted"/>
<dbReference type="PROSITE" id="PS51257">
    <property type="entry name" value="PROKAR_LIPOPROTEIN"/>
    <property type="match status" value="1"/>
</dbReference>
<name>Q4JMW3_9BACT</name>
<dbReference type="EMBL" id="DQ068067">
    <property type="protein sequence ID" value="AAY90034.1"/>
    <property type="molecule type" value="Genomic_DNA"/>
</dbReference>
<reference evidence="1" key="1">
    <citation type="journal article" date="2005" name="PLoS Biol.">
        <title>New insights into metabolic properties of marine bacteria encoding proteorhodopsins.</title>
        <authorList>
            <person name="Sabehi G."/>
            <person name="Loy A."/>
            <person name="Jung K.H."/>
            <person name="Partha R."/>
            <person name="Spudich J.L."/>
            <person name="Isaacson T."/>
            <person name="Hirschberg J."/>
            <person name="Wagner M."/>
            <person name="Beja O."/>
        </authorList>
    </citation>
    <scope>NUCLEOTIDE SEQUENCE</scope>
</reference>
<organism evidence="1">
    <name type="scientific">uncultured bacterium BAC13K9BAC</name>
    <dbReference type="NCBI Taxonomy" id="332979"/>
    <lineage>
        <taxon>Bacteria</taxon>
        <taxon>environmental samples</taxon>
    </lineage>
</organism>
<accession>Q4JMW3</accession>
<sequence length="119" mass="13649">MRTIKKNILFIIISASIASCGIFDTTVKIYGAYEYNCTTGELRVLNANDPVLPFLKKKSWYNQEEFHEAHVQHALEPYEDMPISDSTLSEITPTLGQSNSMFNELKMYVDCENPKDIMF</sequence>
<evidence type="ECO:0000313" key="1">
    <source>
        <dbReference type="EMBL" id="AAY90034.1"/>
    </source>
</evidence>